<dbReference type="STRING" id="29321.AAV33_01140"/>
<dbReference type="InterPro" id="IPR020781">
    <property type="entry name" value="ATPase_OSCP/d_CS"/>
</dbReference>
<dbReference type="PANTHER" id="PTHR11910">
    <property type="entry name" value="ATP SYNTHASE DELTA CHAIN"/>
    <property type="match status" value="1"/>
</dbReference>
<dbReference type="Pfam" id="PF00213">
    <property type="entry name" value="OSCP"/>
    <property type="match status" value="1"/>
</dbReference>
<dbReference type="GO" id="GO:0045259">
    <property type="term" value="C:proton-transporting ATP synthase complex"/>
    <property type="evidence" value="ECO:0007669"/>
    <property type="project" value="UniProtKB-KW"/>
</dbReference>
<accession>I7JVY3</accession>
<dbReference type="NCBIfam" id="NF009967">
    <property type="entry name" value="PRK13430.1"/>
    <property type="match status" value="1"/>
</dbReference>
<keyword evidence="9" id="KW-0378">Hydrolase</keyword>
<comment type="function">
    <text evidence="8">F(1)F(0) ATP synthase produces ATP from ADP in the presence of a proton or sodium gradient. F-type ATPases consist of two structural domains, F(1) containing the extramembraneous catalytic core and F(0) containing the membrane proton channel, linked together by a central stalk and a peripheral stalk. During catalysis, ATP synthesis in the catalytic domain of F(1) is coupled via a rotary mechanism of the central stalk subunits to proton translocation.</text>
</comment>
<name>I7JVY3_9CORY</name>
<dbReference type="InterPro" id="IPR000711">
    <property type="entry name" value="ATPase_OSCP/dsu"/>
</dbReference>
<dbReference type="Proteomes" id="UP000011016">
    <property type="component" value="Unassembled WGS sequence"/>
</dbReference>
<comment type="caution">
    <text evidence="9">The sequence shown here is derived from an EMBL/GenBank/DDBJ whole genome shotgun (WGS) entry which is preliminary data.</text>
</comment>
<comment type="function">
    <text evidence="8">This protein is part of the stalk that links CF(0) to CF(1). It either transmits conformational changes from CF(0) to CF(1) or is implicated in proton conduction.</text>
</comment>
<evidence type="ECO:0000256" key="3">
    <source>
        <dbReference type="ARBA" id="ARBA00022781"/>
    </source>
</evidence>
<keyword evidence="3 8" id="KW-0375">Hydrogen ion transport</keyword>
<protein>
    <recommendedName>
        <fullName evidence="8">ATP synthase subunit delta</fullName>
    </recommendedName>
    <alternativeName>
        <fullName evidence="8">ATP synthase F(1) sector subunit delta</fullName>
    </alternativeName>
    <alternativeName>
        <fullName evidence="8">F-type ATPase subunit delta</fullName>
        <shortName evidence="8">F-ATPase subunit delta</shortName>
    </alternativeName>
</protein>
<evidence type="ECO:0000313" key="11">
    <source>
        <dbReference type="Proteomes" id="UP000006078"/>
    </source>
</evidence>
<dbReference type="EMBL" id="CAJZ01000095">
    <property type="protein sequence ID" value="CCI83356.1"/>
    <property type="molecule type" value="Genomic_DNA"/>
</dbReference>
<dbReference type="GO" id="GO:0016787">
    <property type="term" value="F:hydrolase activity"/>
    <property type="evidence" value="ECO:0007669"/>
    <property type="project" value="UniProtKB-KW"/>
</dbReference>
<gene>
    <name evidence="8 9" type="primary">atpH</name>
    <name evidence="9" type="ORF">BN46_0620</name>
    <name evidence="10" type="ORF">HMPREF9719_00910</name>
</gene>
<keyword evidence="4 8" id="KW-0406">Ion transport</keyword>
<dbReference type="NCBIfam" id="TIGR01145">
    <property type="entry name" value="ATP_synt_delta"/>
    <property type="match status" value="1"/>
</dbReference>
<dbReference type="GO" id="GO:0005886">
    <property type="term" value="C:plasma membrane"/>
    <property type="evidence" value="ECO:0007669"/>
    <property type="project" value="UniProtKB-SubCell"/>
</dbReference>
<reference evidence="9 12" key="1">
    <citation type="journal article" date="2012" name="J. Bacteriol.">
        <title>Draft Genome Sequence of Turicella otitidis ATCC 51513, Isolated from Middle Ear Fluid from a Child with Otitis Media.</title>
        <authorList>
            <person name="Brinkrolf K."/>
            <person name="Schneider J."/>
            <person name="Knecht M."/>
            <person name="Ruckert C."/>
            <person name="Tauch A."/>
        </authorList>
    </citation>
    <scope>NUCLEOTIDE SEQUENCE [LARGE SCALE GENOMIC DNA]</scope>
    <source>
        <strain evidence="9 12">ATCC 51513</strain>
    </source>
</reference>
<reference evidence="10 11" key="2">
    <citation type="submission" date="2012-08" db="EMBL/GenBank/DDBJ databases">
        <title>The Genome Sequence of Turicella otitidis ATCC 51513.</title>
        <authorList>
            <consortium name="The Broad Institute Genome Sequencing Platform"/>
            <person name="Earl A."/>
            <person name="Ward D."/>
            <person name="Feldgarden M."/>
            <person name="Gevers D."/>
            <person name="Huys G."/>
            <person name="Walker B."/>
            <person name="Young S.K."/>
            <person name="Zeng Q."/>
            <person name="Gargeya S."/>
            <person name="Fitzgerald M."/>
            <person name="Haas B."/>
            <person name="Abouelleil A."/>
            <person name="Alvarado L."/>
            <person name="Arachchi H.M."/>
            <person name="Berlin A.M."/>
            <person name="Chapman S.B."/>
            <person name="Goldberg J."/>
            <person name="Griggs A."/>
            <person name="Gujja S."/>
            <person name="Hansen M."/>
            <person name="Howarth C."/>
            <person name="Imamovic A."/>
            <person name="Larimer J."/>
            <person name="McCowen C."/>
            <person name="Montmayeur A."/>
            <person name="Murphy C."/>
            <person name="Neiman D."/>
            <person name="Pearson M."/>
            <person name="Priest M."/>
            <person name="Roberts A."/>
            <person name="Saif S."/>
            <person name="Shea T."/>
            <person name="Sisk P."/>
            <person name="Sykes S."/>
            <person name="Wortman J."/>
            <person name="Nusbaum C."/>
            <person name="Birren B."/>
        </authorList>
    </citation>
    <scope>NUCLEOTIDE SEQUENCE [LARGE SCALE GENOMIC DNA]</scope>
    <source>
        <strain evidence="10 11">ATCC 51513</strain>
    </source>
</reference>
<dbReference type="HOGENOM" id="CLU_088880_0_0_11"/>
<evidence type="ECO:0000256" key="5">
    <source>
        <dbReference type="ARBA" id="ARBA00023136"/>
    </source>
</evidence>
<keyword evidence="2 8" id="KW-0813">Transport</keyword>
<evidence type="ECO:0000256" key="2">
    <source>
        <dbReference type="ARBA" id="ARBA00022448"/>
    </source>
</evidence>
<keyword evidence="8" id="KW-1003">Cell membrane</keyword>
<keyword evidence="6 8" id="KW-0139">CF(1)</keyword>
<evidence type="ECO:0000313" key="12">
    <source>
        <dbReference type="Proteomes" id="UP000011016"/>
    </source>
</evidence>
<evidence type="ECO:0000313" key="9">
    <source>
        <dbReference type="EMBL" id="CCI83356.1"/>
    </source>
</evidence>
<dbReference type="AlphaFoldDB" id="I7JVY3"/>
<keyword evidence="11" id="KW-1185">Reference proteome</keyword>
<dbReference type="Gene3D" id="1.10.520.20">
    <property type="entry name" value="N-terminal domain of the delta subunit of the F1F0-ATP synthase"/>
    <property type="match status" value="1"/>
</dbReference>
<dbReference type="InterPro" id="IPR026015">
    <property type="entry name" value="ATP_synth_OSCP/delta_N_sf"/>
</dbReference>
<evidence type="ECO:0000313" key="10">
    <source>
        <dbReference type="EMBL" id="EJZ82144.1"/>
    </source>
</evidence>
<dbReference type="GO" id="GO:0046933">
    <property type="term" value="F:proton-transporting ATP synthase activity, rotational mechanism"/>
    <property type="evidence" value="ECO:0007669"/>
    <property type="project" value="UniProtKB-UniRule"/>
</dbReference>
<sequence>MLAASSDKEAAGLRLGSELFELAEFLDGHRSLRVAVADSDRGVEERFELVRSLIGGQLSEETLKVVRSALERAWSTPRELREGIVALGRRALFTGAKEQGVLKTVEDQLVDFGEILGREPELQMALSDRAQPAAKRRELVANLLYGKATAVAEALILQVVGRPERGTIDDVDALAGAAAEFSGRRVAKVASAAKLSDEQRERLAQSLKRLYGQEVSLHERVDESLLGGATVRVGDELIDGSLRGRIERLKSRVA</sequence>
<evidence type="ECO:0000256" key="4">
    <source>
        <dbReference type="ARBA" id="ARBA00023065"/>
    </source>
</evidence>
<comment type="similarity">
    <text evidence="8">Belongs to the ATPase delta chain family.</text>
</comment>
<evidence type="ECO:0000256" key="1">
    <source>
        <dbReference type="ARBA" id="ARBA00004370"/>
    </source>
</evidence>
<keyword evidence="7 8" id="KW-0066">ATP synthesis</keyword>
<dbReference type="PROSITE" id="PS00389">
    <property type="entry name" value="ATPASE_DELTA"/>
    <property type="match status" value="1"/>
</dbReference>
<evidence type="ECO:0000256" key="7">
    <source>
        <dbReference type="ARBA" id="ARBA00023310"/>
    </source>
</evidence>
<proteinExistence type="inferred from homology"/>
<dbReference type="PRINTS" id="PR00125">
    <property type="entry name" value="ATPASEDELTA"/>
</dbReference>
<dbReference type="eggNOG" id="COG0712">
    <property type="taxonomic scope" value="Bacteria"/>
</dbReference>
<organism evidence="9 12">
    <name type="scientific">Corynebacterium otitidis ATCC 51513</name>
    <dbReference type="NCBI Taxonomy" id="883169"/>
    <lineage>
        <taxon>Bacteria</taxon>
        <taxon>Bacillati</taxon>
        <taxon>Actinomycetota</taxon>
        <taxon>Actinomycetes</taxon>
        <taxon>Mycobacteriales</taxon>
        <taxon>Corynebacteriaceae</taxon>
        <taxon>Corynebacterium</taxon>
    </lineage>
</organism>
<keyword evidence="5 8" id="KW-0472">Membrane</keyword>
<evidence type="ECO:0000256" key="8">
    <source>
        <dbReference type="HAMAP-Rule" id="MF_01416"/>
    </source>
</evidence>
<dbReference type="EMBL" id="AHAE01000040">
    <property type="protein sequence ID" value="EJZ82144.1"/>
    <property type="molecule type" value="Genomic_DNA"/>
</dbReference>
<comment type="subcellular location">
    <subcellularLocation>
        <location evidence="8">Cell membrane</location>
        <topology evidence="8">Peripheral membrane protein</topology>
    </subcellularLocation>
    <subcellularLocation>
        <location evidence="1">Membrane</location>
    </subcellularLocation>
</comment>
<dbReference type="Proteomes" id="UP000006078">
    <property type="component" value="Unassembled WGS sequence"/>
</dbReference>
<dbReference type="HAMAP" id="MF_01416">
    <property type="entry name" value="ATP_synth_delta_bact"/>
    <property type="match status" value="1"/>
</dbReference>
<evidence type="ECO:0000256" key="6">
    <source>
        <dbReference type="ARBA" id="ARBA00023196"/>
    </source>
</evidence>